<dbReference type="Proteomes" id="UP001164746">
    <property type="component" value="Chromosome 1"/>
</dbReference>
<accession>A0ABY7D897</accession>
<name>A0ABY7D897_MYAAR</name>
<gene>
    <name evidence="1" type="ORF">MAR_006372</name>
</gene>
<keyword evidence="2" id="KW-1185">Reference proteome</keyword>
<evidence type="ECO:0000313" key="1">
    <source>
        <dbReference type="EMBL" id="WAQ93901.1"/>
    </source>
</evidence>
<sequence length="291" mass="33066">MLESKRSVIQIRNTDELCCARAVATAIARLEKHPQWGSIRKGTQLQKIMAVELHEKAEVPMQKCEIEEVTRFQAILSQHQIHVLSKEYFNGIIYAGPDGASFVQPVIRVIQTRRNIFATTLVCTAISCILIKKKNGSSVTNATDIFRKIPKSEGGKSLCEVYFKCKDCDQTINKKKHKSCTQGYAVGENVETVGNYGAEHFNTSLIIAWYKKYAHSSYTRVILKVMWQERTSVSRAEDYGRFFVNGCFLEKTTTPGPRSYGIISRAMIHTLFYTKTLFFPKCSFHVQVVDQ</sequence>
<evidence type="ECO:0000313" key="2">
    <source>
        <dbReference type="Proteomes" id="UP001164746"/>
    </source>
</evidence>
<proteinExistence type="predicted"/>
<protein>
    <submittedName>
        <fullName evidence="1">Uncharacterized protein</fullName>
    </submittedName>
</protein>
<organism evidence="1 2">
    <name type="scientific">Mya arenaria</name>
    <name type="common">Soft-shell clam</name>
    <dbReference type="NCBI Taxonomy" id="6604"/>
    <lineage>
        <taxon>Eukaryota</taxon>
        <taxon>Metazoa</taxon>
        <taxon>Spiralia</taxon>
        <taxon>Lophotrochozoa</taxon>
        <taxon>Mollusca</taxon>
        <taxon>Bivalvia</taxon>
        <taxon>Autobranchia</taxon>
        <taxon>Heteroconchia</taxon>
        <taxon>Euheterodonta</taxon>
        <taxon>Imparidentia</taxon>
        <taxon>Neoheterodontei</taxon>
        <taxon>Myida</taxon>
        <taxon>Myoidea</taxon>
        <taxon>Myidae</taxon>
        <taxon>Mya</taxon>
    </lineage>
</organism>
<reference evidence="1" key="1">
    <citation type="submission" date="2022-11" db="EMBL/GenBank/DDBJ databases">
        <title>Centuries of genome instability and evolution in soft-shell clam transmissible cancer (bioRxiv).</title>
        <authorList>
            <person name="Hart S.F.M."/>
            <person name="Yonemitsu M.A."/>
            <person name="Giersch R.M."/>
            <person name="Beal B.F."/>
            <person name="Arriagada G."/>
            <person name="Davis B.W."/>
            <person name="Ostrander E.A."/>
            <person name="Goff S.P."/>
            <person name="Metzger M.J."/>
        </authorList>
    </citation>
    <scope>NUCLEOTIDE SEQUENCE</scope>
    <source>
        <strain evidence="1">MELC-2E11</strain>
        <tissue evidence="1">Siphon/mantle</tissue>
    </source>
</reference>
<dbReference type="EMBL" id="CP111012">
    <property type="protein sequence ID" value="WAQ93901.1"/>
    <property type="molecule type" value="Genomic_DNA"/>
</dbReference>